<dbReference type="GO" id="GO:0048254">
    <property type="term" value="P:snoRNA localization"/>
    <property type="evidence" value="ECO:0007669"/>
    <property type="project" value="TreeGrafter"/>
</dbReference>
<reference evidence="9" key="1">
    <citation type="submission" date="2016-02" db="EMBL/GenBank/DDBJ databases">
        <title>Comparative genomics of biotechnologically important yeasts.</title>
        <authorList>
            <consortium name="DOE Joint Genome Institute"/>
            <person name="Riley R."/>
            <person name="Haridas S."/>
            <person name="Wolfe K.H."/>
            <person name="Lopes M.R."/>
            <person name="Hittinger C.T."/>
            <person name="Goker M."/>
            <person name="Salamov A."/>
            <person name="Wisecaver J."/>
            <person name="Long T.M."/>
            <person name="Aerts A.L."/>
            <person name="Barry K."/>
            <person name="Choi C."/>
            <person name="Clum A."/>
            <person name="Coughlan A.Y."/>
            <person name="Deshpande S."/>
            <person name="Douglass A.P."/>
            <person name="Hanson S.J."/>
            <person name="Klenk H.-P."/>
            <person name="Labutti K."/>
            <person name="Lapidus A."/>
            <person name="Lindquist E."/>
            <person name="Lipzen A."/>
            <person name="Meier-Kolthoff J.P."/>
            <person name="Ohm R.A."/>
            <person name="Otillar R.P."/>
            <person name="Pangilinan J."/>
            <person name="Peng Y."/>
            <person name="Rokas A."/>
            <person name="Rosa C.A."/>
            <person name="Scheuner C."/>
            <person name="Sibirny A.A."/>
            <person name="Slot J.C."/>
            <person name="Stielow J.B."/>
            <person name="Sun H."/>
            <person name="Kurtzman C.P."/>
            <person name="Blackwell M."/>
            <person name="Jeffries T.W."/>
            <person name="Grigoriev I.V."/>
        </authorList>
    </citation>
    <scope>NUCLEOTIDE SEQUENCE [LARGE SCALE GENOMIC DNA]</scope>
    <source>
        <strain evidence="9">NRRL Y-17796</strain>
    </source>
</reference>
<keyword evidence="3" id="KW-0862">Zinc</keyword>
<evidence type="ECO:0000259" key="7">
    <source>
        <dbReference type="PROSITE" id="PS51083"/>
    </source>
</evidence>
<evidence type="ECO:0000256" key="4">
    <source>
        <dbReference type="ARBA" id="ARBA00049598"/>
    </source>
</evidence>
<feature type="domain" description="HIT-type" evidence="7">
    <location>
        <begin position="4"/>
        <end position="38"/>
    </location>
</feature>
<dbReference type="GO" id="GO:0005634">
    <property type="term" value="C:nucleus"/>
    <property type="evidence" value="ECO:0007669"/>
    <property type="project" value="TreeGrafter"/>
</dbReference>
<keyword evidence="1" id="KW-0479">Metal-binding</keyword>
<dbReference type="Pfam" id="PF25790">
    <property type="entry name" value="BCD1"/>
    <property type="match status" value="1"/>
</dbReference>
<dbReference type="GO" id="GO:0070761">
    <property type="term" value="C:pre-snoRNP complex"/>
    <property type="evidence" value="ECO:0007669"/>
    <property type="project" value="TreeGrafter"/>
</dbReference>
<evidence type="ECO:0000313" key="9">
    <source>
        <dbReference type="Proteomes" id="UP000095023"/>
    </source>
</evidence>
<dbReference type="PROSITE" id="PS51083">
    <property type="entry name" value="ZF_HIT"/>
    <property type="match status" value="1"/>
</dbReference>
<evidence type="ECO:0000256" key="2">
    <source>
        <dbReference type="ARBA" id="ARBA00022771"/>
    </source>
</evidence>
<dbReference type="AlphaFoldDB" id="A0A1E4TGQ8"/>
<evidence type="ECO:0000256" key="5">
    <source>
        <dbReference type="ARBA" id="ARBA00049654"/>
    </source>
</evidence>
<dbReference type="EMBL" id="KV453842">
    <property type="protein sequence ID" value="ODV90954.1"/>
    <property type="molecule type" value="Genomic_DNA"/>
</dbReference>
<organism evidence="8 9">
    <name type="scientific">Tortispora caseinolytica NRRL Y-17796</name>
    <dbReference type="NCBI Taxonomy" id="767744"/>
    <lineage>
        <taxon>Eukaryota</taxon>
        <taxon>Fungi</taxon>
        <taxon>Dikarya</taxon>
        <taxon>Ascomycota</taxon>
        <taxon>Saccharomycotina</taxon>
        <taxon>Trigonopsidomycetes</taxon>
        <taxon>Trigonopsidales</taxon>
        <taxon>Trigonopsidaceae</taxon>
        <taxon>Tortispora</taxon>
    </lineage>
</organism>
<dbReference type="Proteomes" id="UP000095023">
    <property type="component" value="Unassembled WGS sequence"/>
</dbReference>
<sequence>MVVCEQCNRNEAIYCCPGCGLKFCTSQCQKAHKASTKCTGIQNPTNYVPRQSLLTLESLNRDYNFITKIQNSVAPVLHAPFNATNTVPAKPRIMGGVAIIKAPRQLTRAKENRSRFDKLQNKFLWTIELVDPPQRHLIHDILDTDSIDKVLSLTDKRQVFVLNADNTAQAVAPGTIIGDHIWGHFFKEYPTFYAGELPENYRLTELSISDDSDSENDSD</sequence>
<dbReference type="CDD" id="cd23023">
    <property type="entry name" value="zf-HIT_BCD1"/>
    <property type="match status" value="1"/>
</dbReference>
<protein>
    <recommendedName>
        <fullName evidence="7">HIT-type domain-containing protein</fullName>
    </recommendedName>
</protein>
<dbReference type="InterPro" id="IPR051639">
    <property type="entry name" value="BCD1"/>
</dbReference>
<comment type="similarity">
    <text evidence="5">Belongs to the BCD1 family.</text>
</comment>
<proteinExistence type="inferred from homology"/>
<evidence type="ECO:0000256" key="6">
    <source>
        <dbReference type="PROSITE-ProRule" id="PRU00453"/>
    </source>
</evidence>
<dbReference type="GO" id="GO:0000463">
    <property type="term" value="P:maturation of LSU-rRNA from tricistronic rRNA transcript (SSU-rRNA, 5.8S rRNA, LSU-rRNA)"/>
    <property type="evidence" value="ECO:0007669"/>
    <property type="project" value="TreeGrafter"/>
</dbReference>
<comment type="function">
    <text evidence="4">Required for box C/D snoRNAs accumulation involved in snoRNA processing, snoRNA transport to the nucleolus and ribosome biogenesis.</text>
</comment>
<dbReference type="SUPFAM" id="SSF144232">
    <property type="entry name" value="HIT/MYND zinc finger-like"/>
    <property type="match status" value="1"/>
</dbReference>
<evidence type="ECO:0000256" key="3">
    <source>
        <dbReference type="ARBA" id="ARBA00022833"/>
    </source>
</evidence>
<name>A0A1E4TGQ8_9ASCO</name>
<keyword evidence="2 6" id="KW-0863">Zinc-finger</keyword>
<dbReference type="GO" id="GO:0008270">
    <property type="term" value="F:zinc ion binding"/>
    <property type="evidence" value="ECO:0007669"/>
    <property type="project" value="UniProtKB-UniRule"/>
</dbReference>
<evidence type="ECO:0000313" key="8">
    <source>
        <dbReference type="EMBL" id="ODV90954.1"/>
    </source>
</evidence>
<dbReference type="GO" id="GO:0000492">
    <property type="term" value="P:box C/D snoRNP assembly"/>
    <property type="evidence" value="ECO:0007669"/>
    <property type="project" value="TreeGrafter"/>
</dbReference>
<dbReference type="PANTHER" id="PTHR13483">
    <property type="entry name" value="BOX C_D SNORNA PROTEIN 1-RELATED"/>
    <property type="match status" value="1"/>
</dbReference>
<evidence type="ECO:0000256" key="1">
    <source>
        <dbReference type="ARBA" id="ARBA00022723"/>
    </source>
</evidence>
<dbReference type="Gene3D" id="3.30.60.190">
    <property type="match status" value="1"/>
</dbReference>
<dbReference type="OrthoDB" id="272357at2759"/>
<accession>A0A1E4TGQ8</accession>
<dbReference type="InterPro" id="IPR007529">
    <property type="entry name" value="Znf_HIT"/>
</dbReference>
<dbReference type="InterPro" id="IPR057721">
    <property type="entry name" value="BCD1_alpha/beta"/>
</dbReference>
<keyword evidence="9" id="KW-1185">Reference proteome</keyword>
<gene>
    <name evidence="8" type="ORF">CANCADRAFT_2673</name>
</gene>